<organism evidence="1 2">
    <name type="scientific">Lasiodiplodia mahajangana</name>
    <dbReference type="NCBI Taxonomy" id="1108764"/>
    <lineage>
        <taxon>Eukaryota</taxon>
        <taxon>Fungi</taxon>
        <taxon>Dikarya</taxon>
        <taxon>Ascomycota</taxon>
        <taxon>Pezizomycotina</taxon>
        <taxon>Dothideomycetes</taxon>
        <taxon>Dothideomycetes incertae sedis</taxon>
        <taxon>Botryosphaeriales</taxon>
        <taxon>Botryosphaeriaceae</taxon>
        <taxon>Lasiodiplodia</taxon>
    </lineage>
</organism>
<keyword evidence="2" id="KW-1185">Reference proteome</keyword>
<evidence type="ECO:0000313" key="1">
    <source>
        <dbReference type="EMBL" id="KAJ8133187.1"/>
    </source>
</evidence>
<gene>
    <name evidence="1" type="ORF">O1611_g443</name>
</gene>
<protein>
    <submittedName>
        <fullName evidence="1">Uncharacterized protein</fullName>
    </submittedName>
</protein>
<name>A0ACC2K0V1_9PEZI</name>
<evidence type="ECO:0000313" key="2">
    <source>
        <dbReference type="Proteomes" id="UP001153332"/>
    </source>
</evidence>
<comment type="caution">
    <text evidence="1">The sequence shown here is derived from an EMBL/GenBank/DDBJ whole genome shotgun (WGS) entry which is preliminary data.</text>
</comment>
<proteinExistence type="predicted"/>
<dbReference type="EMBL" id="JAPUUL010000037">
    <property type="protein sequence ID" value="KAJ8133187.1"/>
    <property type="molecule type" value="Genomic_DNA"/>
</dbReference>
<accession>A0ACC2K0V1</accession>
<sequence>MPKGKKKEEVKSADGPNEKTLRLETYTDSIGEWLRNEMPAVTKAQVKAICEGVIPKVGQEITATLQWLEEDIENVHQRADQIPDIEAEHEDTAGDKGAEVGPKLYKLCLRKWHRFPTEIICPSAGLVFCRDNEKPPLTTLISMDWSRSFNEALIDLVIHSAWGNDFYLMVYAIRFVCICRSDDRRPWKLEAYGDPFFEAFLACQRYKPDVPKSDLLEEVEKRLKRQRQWPSRVFQIFKSIARIVQPVSRDKDENDLEPYDLLQVRTADLSDLVRALDATITDTVVPFLPAEWQVRLFTSSREGGIYNAPDIPADKKTYQELRHTALKGLRANAIAYELAFDSEETILQYIPRHARVLPDDEEEDPDEAPTAPTASRKRPRTREKRQVSYSNKRFRSHGGTTRDTEDEQLPRELPVRQSRRDTAHTVKEEPRLIEPTVRQPLRDTMHLQLTEPIARPSAPTASGQPMAPFSTESGRTGQHPGNSTLDYRLATKSISGRQPILPIETMNHPTVGRKIPSRSVPDPSEQQGGSKRAANSGQETIITRHQDTSESATPMGSVLGRRLLGQGRDRSHPASGPYDIKDPSDNDADSRVKGDQETMTTSHQEGPKASDSAGSDLTGQSTGVQDPATEDDGDDGFLMTEEL</sequence>
<dbReference type="Proteomes" id="UP001153332">
    <property type="component" value="Unassembled WGS sequence"/>
</dbReference>
<reference evidence="1" key="1">
    <citation type="submission" date="2022-12" db="EMBL/GenBank/DDBJ databases">
        <title>Genome Sequence of Lasiodiplodia mahajangana.</title>
        <authorList>
            <person name="Buettner E."/>
        </authorList>
    </citation>
    <scope>NUCLEOTIDE SEQUENCE</scope>
    <source>
        <strain evidence="1">VT137</strain>
    </source>
</reference>